<dbReference type="GO" id="GO:0003677">
    <property type="term" value="F:DNA binding"/>
    <property type="evidence" value="ECO:0007669"/>
    <property type="project" value="InterPro"/>
</dbReference>
<keyword evidence="4" id="KW-1185">Reference proteome</keyword>
<dbReference type="RefSeq" id="WP_110987389.1">
    <property type="nucleotide sequence ID" value="NZ_CAWNWM010000012.1"/>
</dbReference>
<gene>
    <name evidence="3" type="ORF">C1752_03986</name>
</gene>
<dbReference type="InterPro" id="IPR000740">
    <property type="entry name" value="GrpE"/>
</dbReference>
<proteinExistence type="predicted"/>
<feature type="domain" description="HTH cro/C1-type" evidence="2">
    <location>
        <begin position="29"/>
        <end position="66"/>
    </location>
</feature>
<evidence type="ECO:0000313" key="4">
    <source>
        <dbReference type="Proteomes" id="UP000248857"/>
    </source>
</evidence>
<dbReference type="GO" id="GO:0006457">
    <property type="term" value="P:protein folding"/>
    <property type="evidence" value="ECO:0007669"/>
    <property type="project" value="InterPro"/>
</dbReference>
<dbReference type="Pfam" id="PF13443">
    <property type="entry name" value="HTH_26"/>
    <property type="match status" value="1"/>
</dbReference>
<protein>
    <recommendedName>
        <fullName evidence="2">HTH cro/C1-type domain-containing protein</fullName>
    </recommendedName>
</protein>
<accession>A0A2W1JE84</accession>
<dbReference type="AlphaFoldDB" id="A0A2W1JE84"/>
<dbReference type="GO" id="GO:0051087">
    <property type="term" value="F:protein-folding chaperone binding"/>
    <property type="evidence" value="ECO:0007669"/>
    <property type="project" value="InterPro"/>
</dbReference>
<evidence type="ECO:0000259" key="2">
    <source>
        <dbReference type="PROSITE" id="PS50943"/>
    </source>
</evidence>
<reference evidence="3 4" key="1">
    <citation type="journal article" date="2018" name="Sci. Rep.">
        <title>A novel species of the marine cyanobacterium Acaryochloris with a unique pigment content and lifestyle.</title>
        <authorList>
            <person name="Partensky F."/>
            <person name="Six C."/>
            <person name="Ratin M."/>
            <person name="Garczarek L."/>
            <person name="Vaulot D."/>
            <person name="Probert I."/>
            <person name="Calteau A."/>
            <person name="Gourvil P."/>
            <person name="Marie D."/>
            <person name="Grebert T."/>
            <person name="Bouchier C."/>
            <person name="Le Panse S."/>
            <person name="Gachenot M."/>
            <person name="Rodriguez F."/>
            <person name="Garrido J.L."/>
        </authorList>
    </citation>
    <scope>NUCLEOTIDE SEQUENCE [LARGE SCALE GENOMIC DNA]</scope>
    <source>
        <strain evidence="3 4">RCC1774</strain>
    </source>
</reference>
<dbReference type="Proteomes" id="UP000248857">
    <property type="component" value="Unassembled WGS sequence"/>
</dbReference>
<organism evidence="3 4">
    <name type="scientific">Acaryochloris thomasi RCC1774</name>
    <dbReference type="NCBI Taxonomy" id="1764569"/>
    <lineage>
        <taxon>Bacteria</taxon>
        <taxon>Bacillati</taxon>
        <taxon>Cyanobacteriota</taxon>
        <taxon>Cyanophyceae</taxon>
        <taxon>Acaryochloridales</taxon>
        <taxon>Acaryochloridaceae</taxon>
        <taxon>Acaryochloris</taxon>
        <taxon>Acaryochloris thomasi</taxon>
    </lineage>
</organism>
<feature type="coiled-coil region" evidence="1">
    <location>
        <begin position="88"/>
        <end position="119"/>
    </location>
</feature>
<dbReference type="EMBL" id="PQWO01000012">
    <property type="protein sequence ID" value="PZD72103.1"/>
    <property type="molecule type" value="Genomic_DNA"/>
</dbReference>
<dbReference type="PROSITE" id="PS50943">
    <property type="entry name" value="HTH_CROC1"/>
    <property type="match status" value="1"/>
</dbReference>
<dbReference type="Pfam" id="PF01025">
    <property type="entry name" value="GrpE"/>
    <property type="match status" value="1"/>
</dbReference>
<dbReference type="GO" id="GO:0000774">
    <property type="term" value="F:adenyl-nucleotide exchange factor activity"/>
    <property type="evidence" value="ECO:0007669"/>
    <property type="project" value="InterPro"/>
</dbReference>
<dbReference type="OrthoDB" id="582213at2"/>
<evidence type="ECO:0000313" key="3">
    <source>
        <dbReference type="EMBL" id="PZD72103.1"/>
    </source>
</evidence>
<comment type="caution">
    <text evidence="3">The sequence shown here is derived from an EMBL/GenBank/DDBJ whole genome shotgun (WGS) entry which is preliminary data.</text>
</comment>
<keyword evidence="1" id="KW-0175">Coiled coil</keyword>
<sequence length="214" mass="24495">MRSSDYTERLYQLMQQVNLTSFSALYQSTGLPRSQIRRLRQGKIQTLPVASLVMLSHALKTPLSQLLEQFTPPGEPRPVGSEVGSPELLSLKTEYQRLQQKLEQQQQDLEQSFQQAALQVLEPWLLYWPTAAYKAKQDPQAPAIKILPLLRPLEQLLEAWGIRPIGAVGEETSYDPQQHQPMQGIIETNDVVQVRYVGYRRGDQLLYRAKVSRI</sequence>
<dbReference type="SUPFAM" id="SSF47413">
    <property type="entry name" value="lambda repressor-like DNA-binding domains"/>
    <property type="match status" value="1"/>
</dbReference>
<dbReference type="GO" id="GO:0042803">
    <property type="term" value="F:protein homodimerization activity"/>
    <property type="evidence" value="ECO:0007669"/>
    <property type="project" value="InterPro"/>
</dbReference>
<name>A0A2W1JE84_9CYAN</name>
<evidence type="ECO:0000256" key="1">
    <source>
        <dbReference type="SAM" id="Coils"/>
    </source>
</evidence>
<dbReference type="InterPro" id="IPR010982">
    <property type="entry name" value="Lambda_DNA-bd_dom_sf"/>
</dbReference>
<dbReference type="InterPro" id="IPR001387">
    <property type="entry name" value="Cro/C1-type_HTH"/>
</dbReference>